<dbReference type="EMBL" id="PEWD01000032">
    <property type="protein sequence ID" value="PIU69088.1"/>
    <property type="molecule type" value="Genomic_DNA"/>
</dbReference>
<proteinExistence type="predicted"/>
<name>A0A2M7AP01_UNCKA</name>
<evidence type="ECO:0000313" key="3">
    <source>
        <dbReference type="Proteomes" id="UP000229916"/>
    </source>
</evidence>
<feature type="chain" id="PRO_5015005849" evidence="1">
    <location>
        <begin position="22"/>
        <end position="377"/>
    </location>
</feature>
<dbReference type="Gene3D" id="2.20.100.10">
    <property type="entry name" value="Thrombospondin type-1 (TSP1) repeat"/>
    <property type="match status" value="2"/>
</dbReference>
<dbReference type="SMART" id="SM00209">
    <property type="entry name" value="TSP1"/>
    <property type="match status" value="2"/>
</dbReference>
<evidence type="ECO:0000256" key="1">
    <source>
        <dbReference type="SAM" id="SignalP"/>
    </source>
</evidence>
<accession>A0A2M7AP01</accession>
<dbReference type="InterPro" id="IPR000884">
    <property type="entry name" value="TSP1_rpt"/>
</dbReference>
<dbReference type="SUPFAM" id="SSF82895">
    <property type="entry name" value="TSP-1 type 1 repeat"/>
    <property type="match status" value="2"/>
</dbReference>
<dbReference type="PROSITE" id="PS50092">
    <property type="entry name" value="TSP1"/>
    <property type="match status" value="2"/>
</dbReference>
<dbReference type="AlphaFoldDB" id="A0A2M7AP01"/>
<sequence length="377" mass="39696">MLNRKFIFLSCLFLVSFFVFYPVVAEAKAVPAYKYGCQCIDDEGDPANASYQPCGYPPYPGCPCYSDGQWVTGYDCPCSNPTCDPPAGFSNCSKNSMWKPSYCNWSPYYCSDVRFTGVRNTTLYCPEDGGWTDWSACSATACGTTGTQTRTCTNPPPSDGGANCSGDSSKACSTPKCECGETCTGDSQCSSSTGKCYDNKCANSACYLTQTPACVCPSCSTDDDCDDSDSCTTDTCNNPGTASSVCSNTNNPVNGSWTYGSWGACSVTCGEGTQTRTATCVGASCGGTCAGTPVTSQSCNSPSGCGSCISCVCWIRTGGHYIAADMNNQNSILAEGGIVLGESASRDSSSPVNLKLNLSIAKRYLMDKINNLFKEIF</sequence>
<gene>
    <name evidence="2" type="ORF">COS81_01470</name>
</gene>
<protein>
    <submittedName>
        <fullName evidence="2">Uncharacterized protein</fullName>
    </submittedName>
</protein>
<keyword evidence="1" id="KW-0732">Signal</keyword>
<comment type="caution">
    <text evidence="2">The sequence shown here is derived from an EMBL/GenBank/DDBJ whole genome shotgun (WGS) entry which is preliminary data.</text>
</comment>
<reference evidence="3" key="1">
    <citation type="submission" date="2017-09" db="EMBL/GenBank/DDBJ databases">
        <title>Depth-based differentiation of microbial function through sediment-hosted aquifers and enrichment of novel symbionts in the deep terrestrial subsurface.</title>
        <authorList>
            <person name="Probst A.J."/>
            <person name="Ladd B."/>
            <person name="Jarett J.K."/>
            <person name="Geller-Mcgrath D.E."/>
            <person name="Sieber C.M.K."/>
            <person name="Emerson J.B."/>
            <person name="Anantharaman K."/>
            <person name="Thomas B.C."/>
            <person name="Malmstrom R."/>
            <person name="Stieglmeier M."/>
            <person name="Klingl A."/>
            <person name="Woyke T."/>
            <person name="Ryan C.M."/>
            <person name="Banfield J.F."/>
        </authorList>
    </citation>
    <scope>NUCLEOTIDE SEQUENCE [LARGE SCALE GENOMIC DNA]</scope>
</reference>
<organism evidence="2 3">
    <name type="scientific">candidate division WWE3 bacterium CG06_land_8_20_14_3_00_42_16</name>
    <dbReference type="NCBI Taxonomy" id="1975083"/>
    <lineage>
        <taxon>Bacteria</taxon>
        <taxon>Katanobacteria</taxon>
    </lineage>
</organism>
<feature type="signal peptide" evidence="1">
    <location>
        <begin position="1"/>
        <end position="21"/>
    </location>
</feature>
<dbReference type="Proteomes" id="UP000229916">
    <property type="component" value="Unassembled WGS sequence"/>
</dbReference>
<dbReference type="Pfam" id="PF00090">
    <property type="entry name" value="TSP_1"/>
    <property type="match status" value="2"/>
</dbReference>
<evidence type="ECO:0000313" key="2">
    <source>
        <dbReference type="EMBL" id="PIU69088.1"/>
    </source>
</evidence>
<dbReference type="InterPro" id="IPR036383">
    <property type="entry name" value="TSP1_rpt_sf"/>
</dbReference>